<dbReference type="Proteomes" id="UP001056120">
    <property type="component" value="Linkage Group LG08"/>
</dbReference>
<accession>A0ACB9ILY8</accession>
<reference evidence="1 2" key="2">
    <citation type="journal article" date="2022" name="Mol. Ecol. Resour.">
        <title>The genomes of chicory, endive, great burdock and yacon provide insights into Asteraceae paleo-polyploidization history and plant inulin production.</title>
        <authorList>
            <person name="Fan W."/>
            <person name="Wang S."/>
            <person name="Wang H."/>
            <person name="Wang A."/>
            <person name="Jiang F."/>
            <person name="Liu H."/>
            <person name="Zhao H."/>
            <person name="Xu D."/>
            <person name="Zhang Y."/>
        </authorList>
    </citation>
    <scope>NUCLEOTIDE SEQUENCE [LARGE SCALE GENOMIC DNA]</scope>
    <source>
        <strain evidence="2">cv. Yunnan</strain>
        <tissue evidence="1">Leaves</tissue>
    </source>
</reference>
<proteinExistence type="predicted"/>
<comment type="caution">
    <text evidence="1">The sequence shown here is derived from an EMBL/GenBank/DDBJ whole genome shotgun (WGS) entry which is preliminary data.</text>
</comment>
<organism evidence="1 2">
    <name type="scientific">Smallanthus sonchifolius</name>
    <dbReference type="NCBI Taxonomy" id="185202"/>
    <lineage>
        <taxon>Eukaryota</taxon>
        <taxon>Viridiplantae</taxon>
        <taxon>Streptophyta</taxon>
        <taxon>Embryophyta</taxon>
        <taxon>Tracheophyta</taxon>
        <taxon>Spermatophyta</taxon>
        <taxon>Magnoliopsida</taxon>
        <taxon>eudicotyledons</taxon>
        <taxon>Gunneridae</taxon>
        <taxon>Pentapetalae</taxon>
        <taxon>asterids</taxon>
        <taxon>campanulids</taxon>
        <taxon>Asterales</taxon>
        <taxon>Asteraceae</taxon>
        <taxon>Asteroideae</taxon>
        <taxon>Heliantheae alliance</taxon>
        <taxon>Millerieae</taxon>
        <taxon>Smallanthus</taxon>
    </lineage>
</organism>
<keyword evidence="2" id="KW-1185">Reference proteome</keyword>
<reference evidence="2" key="1">
    <citation type="journal article" date="2022" name="Mol. Ecol. Resour.">
        <title>The genomes of chicory, endive, great burdock and yacon provide insights into Asteraceae palaeo-polyploidization history and plant inulin production.</title>
        <authorList>
            <person name="Fan W."/>
            <person name="Wang S."/>
            <person name="Wang H."/>
            <person name="Wang A."/>
            <person name="Jiang F."/>
            <person name="Liu H."/>
            <person name="Zhao H."/>
            <person name="Xu D."/>
            <person name="Zhang Y."/>
        </authorList>
    </citation>
    <scope>NUCLEOTIDE SEQUENCE [LARGE SCALE GENOMIC DNA]</scope>
    <source>
        <strain evidence="2">cv. Yunnan</strain>
    </source>
</reference>
<name>A0ACB9ILY8_9ASTR</name>
<evidence type="ECO:0000313" key="1">
    <source>
        <dbReference type="EMBL" id="KAI3808548.1"/>
    </source>
</evidence>
<protein>
    <submittedName>
        <fullName evidence="1">Uncharacterized protein</fullName>
    </submittedName>
</protein>
<evidence type="ECO:0000313" key="2">
    <source>
        <dbReference type="Proteomes" id="UP001056120"/>
    </source>
</evidence>
<dbReference type="EMBL" id="CM042025">
    <property type="protein sequence ID" value="KAI3808548.1"/>
    <property type="molecule type" value="Genomic_DNA"/>
</dbReference>
<sequence length="89" mass="10428">MSYTRLRRASRKREVKEKITKMRVSINDACPLASCIPNYTKCNRLLISQTVTLQYHPHFLRSPSHHIKPPLTLSVRPSFPSLHFFMNPH</sequence>
<gene>
    <name evidence="1" type="ORF">L1987_24501</name>
</gene>